<evidence type="ECO:0000313" key="2">
    <source>
        <dbReference type="EMBL" id="OLF15159.1"/>
    </source>
</evidence>
<evidence type="ECO:0000259" key="1">
    <source>
        <dbReference type="Pfam" id="PF04149"/>
    </source>
</evidence>
<dbReference type="EMBL" id="MSIE01000044">
    <property type="protein sequence ID" value="OLF15159.1"/>
    <property type="molecule type" value="Genomic_DNA"/>
</dbReference>
<proteinExistence type="predicted"/>
<dbReference type="Proteomes" id="UP000185596">
    <property type="component" value="Unassembled WGS sequence"/>
</dbReference>
<keyword evidence="3" id="KW-1185">Reference proteome</keyword>
<name>A0A1Q8CLD7_9PSEU</name>
<gene>
    <name evidence="2" type="ORF">BU204_23090</name>
</gene>
<dbReference type="Pfam" id="PF04149">
    <property type="entry name" value="DUF397"/>
    <property type="match status" value="1"/>
</dbReference>
<dbReference type="RefSeq" id="WP_075127828.1">
    <property type="nucleotide sequence ID" value="NZ_MSIE01000044.1"/>
</dbReference>
<organism evidence="2 3">
    <name type="scientific">Actinophytocola xanthii</name>
    <dbReference type="NCBI Taxonomy" id="1912961"/>
    <lineage>
        <taxon>Bacteria</taxon>
        <taxon>Bacillati</taxon>
        <taxon>Actinomycetota</taxon>
        <taxon>Actinomycetes</taxon>
        <taxon>Pseudonocardiales</taxon>
        <taxon>Pseudonocardiaceae</taxon>
    </lineage>
</organism>
<comment type="caution">
    <text evidence="2">The sequence shown here is derived from an EMBL/GenBank/DDBJ whole genome shotgun (WGS) entry which is preliminary data.</text>
</comment>
<feature type="domain" description="DUF397" evidence="1">
    <location>
        <begin position="2"/>
        <end position="50"/>
    </location>
</feature>
<evidence type="ECO:0000313" key="3">
    <source>
        <dbReference type="Proteomes" id="UP000185596"/>
    </source>
</evidence>
<dbReference type="OrthoDB" id="3430276at2"/>
<sequence>MTWRSSTYSGESGNCVQIRGDLAAVRDSKNPQRALELGRTSLARLTAFARAGRF</sequence>
<protein>
    <recommendedName>
        <fullName evidence="1">DUF397 domain-containing protein</fullName>
    </recommendedName>
</protein>
<dbReference type="AlphaFoldDB" id="A0A1Q8CLD7"/>
<accession>A0A1Q8CLD7</accession>
<reference evidence="2 3" key="1">
    <citation type="submission" date="2016-12" db="EMBL/GenBank/DDBJ databases">
        <title>The draft genome sequence of Actinophytocola sp. 11-183.</title>
        <authorList>
            <person name="Wang W."/>
            <person name="Yuan L."/>
        </authorList>
    </citation>
    <scope>NUCLEOTIDE SEQUENCE [LARGE SCALE GENOMIC DNA]</scope>
    <source>
        <strain evidence="2 3">11-183</strain>
    </source>
</reference>
<dbReference type="InterPro" id="IPR007278">
    <property type="entry name" value="DUF397"/>
</dbReference>